<reference evidence="1" key="1">
    <citation type="submission" date="2020-06" db="EMBL/GenBank/DDBJ databases">
        <authorList>
            <consortium name="Plant Systems Biology data submission"/>
        </authorList>
    </citation>
    <scope>NUCLEOTIDE SEQUENCE</scope>
    <source>
        <strain evidence="1">D6</strain>
    </source>
</reference>
<evidence type="ECO:0000313" key="1">
    <source>
        <dbReference type="EMBL" id="CAB9525405.1"/>
    </source>
</evidence>
<keyword evidence="2" id="KW-1185">Reference proteome</keyword>
<protein>
    <recommendedName>
        <fullName evidence="3">Reverse transcriptase domain-containing protein</fullName>
    </recommendedName>
</protein>
<evidence type="ECO:0008006" key="3">
    <source>
        <dbReference type="Google" id="ProtNLM"/>
    </source>
</evidence>
<dbReference type="Proteomes" id="UP001153069">
    <property type="component" value="Unassembled WGS sequence"/>
</dbReference>
<sequence length="420" mass="46028">MFNEVSRAAVRDFLIESPEFSCLIPLYDLLYSTPNKCYYFDDKNELQYFLQQEGHAQGCPIAPTMSVFNLCLLLKLVTEVLKARAQARLQNSQVGDDGRGTVGSALEYVDDSSLFLHPSYIIPVLETFQEQGKPLGIQLNFSKTKLLTSTTGTPSTNPIIQEALAYINAQAGKDVQPEITTGVRFLGQPIGSDAFATSFLTQASKKYSTNLSKLLNSSTDLHTKFLLFHSCAIPSVQHLLTADVYHHCQVQDATTIDPFHWQSTFQTSTTQANHKFIAQLASVHALPPHTLHILQHPVSSGGLGTRNNILSTIPAFIVSTTQSLRYATAGIPTADNQIITIPPTLGLSLHGKNLLLRSLFSTFTPSWLPYFFPSTMLPSHLTPTFTPPPPLSLSPISLHLAGLASSIYKQTLPLVFGSIP</sequence>
<organism evidence="1 2">
    <name type="scientific">Seminavis robusta</name>
    <dbReference type="NCBI Taxonomy" id="568900"/>
    <lineage>
        <taxon>Eukaryota</taxon>
        <taxon>Sar</taxon>
        <taxon>Stramenopiles</taxon>
        <taxon>Ochrophyta</taxon>
        <taxon>Bacillariophyta</taxon>
        <taxon>Bacillariophyceae</taxon>
        <taxon>Bacillariophycidae</taxon>
        <taxon>Naviculales</taxon>
        <taxon>Naviculaceae</taxon>
        <taxon>Seminavis</taxon>
    </lineage>
</organism>
<dbReference type="AlphaFoldDB" id="A0A9N8ES29"/>
<gene>
    <name evidence="1" type="ORF">SEMRO_1672_G290141.1</name>
</gene>
<name>A0A9N8ES29_9STRA</name>
<dbReference type="EMBL" id="CAICTM010001670">
    <property type="protein sequence ID" value="CAB9525405.1"/>
    <property type="molecule type" value="Genomic_DNA"/>
</dbReference>
<accession>A0A9N8ES29</accession>
<dbReference type="OrthoDB" id="7485566at2759"/>
<comment type="caution">
    <text evidence="1">The sequence shown here is derived from an EMBL/GenBank/DDBJ whole genome shotgun (WGS) entry which is preliminary data.</text>
</comment>
<proteinExistence type="predicted"/>
<evidence type="ECO:0000313" key="2">
    <source>
        <dbReference type="Proteomes" id="UP001153069"/>
    </source>
</evidence>